<accession>A0A6C0CRD9</accession>
<name>A0A6C0CRD9_9ZZZZ</name>
<proteinExistence type="predicted"/>
<dbReference type="AlphaFoldDB" id="A0A6C0CRD9"/>
<protein>
    <submittedName>
        <fullName evidence="1">Uncharacterized protein</fullName>
    </submittedName>
</protein>
<sequence length="85" mass="10250">MEQNEDVCNPLSNLFTSQRIKCLKNGMIFINCQFKKNRYPKIIWNFKTNELYFFLTNDSFQKKRIQMSISSCFQENDFKESCNVK</sequence>
<organism evidence="1">
    <name type="scientific">viral metagenome</name>
    <dbReference type="NCBI Taxonomy" id="1070528"/>
    <lineage>
        <taxon>unclassified sequences</taxon>
        <taxon>metagenomes</taxon>
        <taxon>organismal metagenomes</taxon>
    </lineage>
</organism>
<dbReference type="EMBL" id="MN739476">
    <property type="protein sequence ID" value="QHT06853.1"/>
    <property type="molecule type" value="Genomic_DNA"/>
</dbReference>
<evidence type="ECO:0000313" key="1">
    <source>
        <dbReference type="EMBL" id="QHT06853.1"/>
    </source>
</evidence>
<reference evidence="1" key="1">
    <citation type="journal article" date="2020" name="Nature">
        <title>Giant virus diversity and host interactions through global metagenomics.</title>
        <authorList>
            <person name="Schulz F."/>
            <person name="Roux S."/>
            <person name="Paez-Espino D."/>
            <person name="Jungbluth S."/>
            <person name="Walsh D.A."/>
            <person name="Denef V.J."/>
            <person name="McMahon K.D."/>
            <person name="Konstantinidis K.T."/>
            <person name="Eloe-Fadrosh E.A."/>
            <person name="Kyrpides N.C."/>
            <person name="Woyke T."/>
        </authorList>
    </citation>
    <scope>NUCLEOTIDE SEQUENCE</scope>
    <source>
        <strain evidence="1">GVMAG-M-3300021473-15</strain>
    </source>
</reference>